<reference evidence="2" key="1">
    <citation type="submission" date="2016-04" db="EMBL/GenBank/DDBJ databases">
        <authorList>
            <person name="Evans L.H."/>
            <person name="Alamgir A."/>
            <person name="Owens N."/>
            <person name="Weber N.D."/>
            <person name="Virtaneva K."/>
            <person name="Barbian K."/>
            <person name="Babar A."/>
            <person name="Rosenke K."/>
        </authorList>
    </citation>
    <scope>NUCLEOTIDE SEQUENCE [LARGE SCALE GENOMIC DNA]</scope>
    <source>
        <strain evidence="2">CBS 101.48</strain>
    </source>
</reference>
<feature type="compositionally biased region" description="Low complexity" evidence="1">
    <location>
        <begin position="446"/>
        <end position="465"/>
    </location>
</feature>
<evidence type="ECO:0000256" key="1">
    <source>
        <dbReference type="SAM" id="MobiDB-lite"/>
    </source>
</evidence>
<dbReference type="InParanoid" id="A0A168S1G0"/>
<dbReference type="Proteomes" id="UP000078561">
    <property type="component" value="Unassembled WGS sequence"/>
</dbReference>
<proteinExistence type="predicted"/>
<name>A0A168S1G0_ABSGL</name>
<dbReference type="AlphaFoldDB" id="A0A168S1G0"/>
<evidence type="ECO:0008006" key="4">
    <source>
        <dbReference type="Google" id="ProtNLM"/>
    </source>
</evidence>
<feature type="compositionally biased region" description="Polar residues" evidence="1">
    <location>
        <begin position="420"/>
        <end position="445"/>
    </location>
</feature>
<dbReference type="STRING" id="4829.A0A168S1G0"/>
<protein>
    <recommendedName>
        <fullName evidence="4">Transcription factor domain-containing protein</fullName>
    </recommendedName>
</protein>
<dbReference type="OrthoDB" id="39175at2759"/>
<sequence>MLNELFVSFLLDQPCSRCVKDKKRCEYKATTNLVSRSNDKKPRRTTVTVQQEAPAWAMFQWSKLNKLSFHHDLYTAINFSPSPRTAKLPPLLFDFYHLTAQPITIWTRLHLLFQKWARLQKPSSSSPKSIPFDLAKEAAHLFFEYNTLYPLFIDPSDITDALNSESFYPSSLSSTSTAAATTRSLLLDTILGLTFLAAGQTLGSDLLMDVARFFYHTVHQRWLAMTFPTATPGSSDTQDLKRLIQTAILLIHFQCTDVCEEQAYMTTRIAQGCLERLLSTDPSLPSTALQLTLHAWQIWFALYLYGGQSLVSPVTSLATMIPIQSTSSSHRDQQLWTWSVLTRYAVFMESLLKPNQDPTMTIHDMVEKAQSLSSLSTMNTKAAPSTSLSSSEQLVDLYHTVLTIQLFSTQWLPHLSFFSSSTKPNQPQQQQHLTGNINEGSDNNETTSPATTTTTTTTTSSSSSSNDTIAEERVTSPSISRKLCIETSQRIIQMVSTMMATGQDITSHRSSSPSLLPIRYRALCLAATILVPLGRHQPLTDPSLSDSFQQLKQILDQDTQIWPMARQYLYHLQQSLPDLFPIDDDMTLSSSIWPMVPERPGSKKRDHIDQEQLNKLSIQHDQLSNFVHIGKRSLDQRTTDDDPSLYPAANDISSQELFYAKKRPRTFPTSNTPFWIPTDMNGTSPFLAPENATPGSLLLSSSGASASTSSTTSLLMSPTSTFPYNLQHPPLMTASRVPFESYPMIHQSSASSASSASSITSPAAVMTMATPDLLPKRTPLSRQEEWLYYLYQHPHLTSYHQHHHSSGDDAALMIFSSSLPSLPRK</sequence>
<accession>A0A168S1G0</accession>
<evidence type="ECO:0000313" key="2">
    <source>
        <dbReference type="EMBL" id="SAM07675.1"/>
    </source>
</evidence>
<organism evidence="2">
    <name type="scientific">Absidia glauca</name>
    <name type="common">Pin mould</name>
    <dbReference type="NCBI Taxonomy" id="4829"/>
    <lineage>
        <taxon>Eukaryota</taxon>
        <taxon>Fungi</taxon>
        <taxon>Fungi incertae sedis</taxon>
        <taxon>Mucoromycota</taxon>
        <taxon>Mucoromycotina</taxon>
        <taxon>Mucoromycetes</taxon>
        <taxon>Mucorales</taxon>
        <taxon>Cunninghamellaceae</taxon>
        <taxon>Absidia</taxon>
    </lineage>
</organism>
<keyword evidence="3" id="KW-1185">Reference proteome</keyword>
<gene>
    <name evidence="2" type="primary">ABSGL_13318.1 scaffold 13659</name>
</gene>
<evidence type="ECO:0000313" key="3">
    <source>
        <dbReference type="Proteomes" id="UP000078561"/>
    </source>
</evidence>
<dbReference type="EMBL" id="LT554760">
    <property type="protein sequence ID" value="SAM07675.1"/>
    <property type="molecule type" value="Genomic_DNA"/>
</dbReference>
<feature type="region of interest" description="Disordered" evidence="1">
    <location>
        <begin position="420"/>
        <end position="475"/>
    </location>
</feature>